<dbReference type="InterPro" id="IPR020103">
    <property type="entry name" value="PsdUridine_synth_cat_dom_sf"/>
</dbReference>
<dbReference type="Proteomes" id="UP000549394">
    <property type="component" value="Unassembled WGS sequence"/>
</dbReference>
<evidence type="ECO:0000313" key="11">
    <source>
        <dbReference type="Proteomes" id="UP000549394"/>
    </source>
</evidence>
<comment type="similarity">
    <text evidence="3">Belongs to the pseudouridine synthase RluA family.</text>
</comment>
<dbReference type="GO" id="GO:0009982">
    <property type="term" value="F:pseudouridine synthase activity"/>
    <property type="evidence" value="ECO:0007669"/>
    <property type="project" value="InterPro"/>
</dbReference>
<evidence type="ECO:0000256" key="4">
    <source>
        <dbReference type="ARBA" id="ARBA00023235"/>
    </source>
</evidence>
<dbReference type="Pfam" id="PF00849">
    <property type="entry name" value="PseudoU_synth_2"/>
    <property type="match status" value="1"/>
</dbReference>
<sequence>MITRRNLIDCVQNLHKSQILQFNSLTVRLSIDDLRRRLREKHLHQSNTVASSSRQTLSENDFSTEVEDWKLNFTNENENSDKPLNRIPVRQFLRKQDSKKKKKYEEVFEMKFGTVRLDSMNDQKATNIGTIQSLGAEKENKSNTFDEQYFSSEVIENAEKLQSSFKLEKSEPKEKSSNQGKPKKEETNFFDAEYFEGVSSVGEEYTPNNDNFVTEGTINVEYSEKEKPEIVIIKEHFPRMKHVDDTREFGNSFKKKKKDITQANEKFENVFDSQYFEGAVTKESLDQEKSEEFVLRVREDEQQNKDIYIESDTRQRLRTKDRPKANIETPKTAYDLAMKLRLDEKLSQKNYSSEKKAGAVGRFDSKGFRILTDQVPPFHKMSDDVVLSILKDSILYEDDELLVIDKPYGLASHGGPGIKRSVGQFLNRLCEVLNCEKLYVGHRLDKETTGVMVLAKNELTLGKLQLLFKQQKIKKKYLALTKGVPDPLSGIVDIPIGEHMVDGRYRMGVLPDYSEETNSFLNQGRKPLKSEAITQYRVLSQNSSVGLVLLIPKTGVKHQLRCHLAFALNTPVLGDHKYSHSDRFAPQKLYPETLQRLHIRQAKVRHLAMHLHAHTIVLPEWRDGKNLFFIAKLPPHFTKNMKNLKISYNFFKDRI</sequence>
<dbReference type="PANTHER" id="PTHR21600">
    <property type="entry name" value="MITOCHONDRIAL RNA PSEUDOURIDINE SYNTHASE"/>
    <property type="match status" value="1"/>
</dbReference>
<evidence type="ECO:0000259" key="9">
    <source>
        <dbReference type="Pfam" id="PF00849"/>
    </source>
</evidence>
<protein>
    <recommendedName>
        <fullName evidence="6">Pseudouridylate synthase RPUSD4, mitochondrial</fullName>
    </recommendedName>
    <alternativeName>
        <fullName evidence="7">RNA pseudouridylate synthase domain-containing protein 4</fullName>
    </alternativeName>
</protein>
<evidence type="ECO:0000313" key="10">
    <source>
        <dbReference type="EMBL" id="CAD5120491.1"/>
    </source>
</evidence>
<evidence type="ECO:0000256" key="6">
    <source>
        <dbReference type="ARBA" id="ARBA00039953"/>
    </source>
</evidence>
<dbReference type="InterPro" id="IPR050188">
    <property type="entry name" value="RluA_PseudoU_synthase"/>
</dbReference>
<dbReference type="Gene3D" id="3.30.2350.10">
    <property type="entry name" value="Pseudouridine synthase"/>
    <property type="match status" value="1"/>
</dbReference>
<comment type="catalytic activity">
    <reaction evidence="2">
        <text>uridine in 5S rRNA = pseudouridine in 5S rRNA</text>
        <dbReference type="Rhea" id="RHEA:47036"/>
        <dbReference type="Rhea" id="RHEA-COMP:11730"/>
        <dbReference type="Rhea" id="RHEA-COMP:11731"/>
        <dbReference type="ChEBI" id="CHEBI:65314"/>
        <dbReference type="ChEBI" id="CHEBI:65315"/>
    </reaction>
</comment>
<dbReference type="SUPFAM" id="SSF55120">
    <property type="entry name" value="Pseudouridine synthase"/>
    <property type="match status" value="1"/>
</dbReference>
<dbReference type="CDD" id="cd02869">
    <property type="entry name" value="PseudoU_synth_RluA_like"/>
    <property type="match status" value="1"/>
</dbReference>
<proteinExistence type="inferred from homology"/>
<dbReference type="OrthoDB" id="418349at2759"/>
<evidence type="ECO:0000256" key="1">
    <source>
        <dbReference type="ARBA" id="ARBA00001166"/>
    </source>
</evidence>
<comment type="catalytic activity">
    <reaction evidence="5">
        <text>a uridine in tRNA = a pseudouridine in tRNA</text>
        <dbReference type="Rhea" id="RHEA:54572"/>
        <dbReference type="Rhea" id="RHEA-COMP:13339"/>
        <dbReference type="Rhea" id="RHEA-COMP:13934"/>
        <dbReference type="ChEBI" id="CHEBI:65314"/>
        <dbReference type="ChEBI" id="CHEBI:65315"/>
    </reaction>
</comment>
<evidence type="ECO:0000256" key="2">
    <source>
        <dbReference type="ARBA" id="ARBA00001896"/>
    </source>
</evidence>
<keyword evidence="11" id="KW-1185">Reference proteome</keyword>
<organism evidence="10 11">
    <name type="scientific">Dimorphilus gyrociliatus</name>
    <dbReference type="NCBI Taxonomy" id="2664684"/>
    <lineage>
        <taxon>Eukaryota</taxon>
        <taxon>Metazoa</taxon>
        <taxon>Spiralia</taxon>
        <taxon>Lophotrochozoa</taxon>
        <taxon>Annelida</taxon>
        <taxon>Polychaeta</taxon>
        <taxon>Polychaeta incertae sedis</taxon>
        <taxon>Dinophilidae</taxon>
        <taxon>Dimorphilus</taxon>
    </lineage>
</organism>
<keyword evidence="4" id="KW-0413">Isomerase</keyword>
<dbReference type="InterPro" id="IPR006145">
    <property type="entry name" value="PsdUridine_synth_RsuA/RluA"/>
</dbReference>
<evidence type="ECO:0000256" key="7">
    <source>
        <dbReference type="ARBA" id="ARBA00041563"/>
    </source>
</evidence>
<dbReference type="EMBL" id="CAJFCJ010000012">
    <property type="protein sequence ID" value="CAD5120491.1"/>
    <property type="molecule type" value="Genomic_DNA"/>
</dbReference>
<accession>A0A7I8VVZ0</accession>
<evidence type="ECO:0000256" key="5">
    <source>
        <dbReference type="ARBA" id="ARBA00036943"/>
    </source>
</evidence>
<evidence type="ECO:0000256" key="8">
    <source>
        <dbReference type="SAM" id="MobiDB-lite"/>
    </source>
</evidence>
<reference evidence="10 11" key="1">
    <citation type="submission" date="2020-08" db="EMBL/GenBank/DDBJ databases">
        <authorList>
            <person name="Hejnol A."/>
        </authorList>
    </citation>
    <scope>NUCLEOTIDE SEQUENCE [LARGE SCALE GENOMIC DNA]</scope>
</reference>
<comment type="catalytic activity">
    <reaction evidence="1">
        <text>a uridine in mRNA = a pseudouridine in mRNA</text>
        <dbReference type="Rhea" id="RHEA:56644"/>
        <dbReference type="Rhea" id="RHEA-COMP:14658"/>
        <dbReference type="Rhea" id="RHEA-COMP:14659"/>
        <dbReference type="ChEBI" id="CHEBI:65314"/>
        <dbReference type="ChEBI" id="CHEBI:65315"/>
    </reaction>
</comment>
<dbReference type="GO" id="GO:0003723">
    <property type="term" value="F:RNA binding"/>
    <property type="evidence" value="ECO:0007669"/>
    <property type="project" value="InterPro"/>
</dbReference>
<feature type="domain" description="Pseudouridine synthase RsuA/RluA-like" evidence="9">
    <location>
        <begin position="401"/>
        <end position="565"/>
    </location>
</feature>
<gene>
    <name evidence="10" type="ORF">DGYR_LOCUS8585</name>
</gene>
<dbReference type="GO" id="GO:0001522">
    <property type="term" value="P:pseudouridine synthesis"/>
    <property type="evidence" value="ECO:0007669"/>
    <property type="project" value="InterPro"/>
</dbReference>
<feature type="compositionally biased region" description="Basic and acidic residues" evidence="8">
    <location>
        <begin position="166"/>
        <end position="186"/>
    </location>
</feature>
<dbReference type="AlphaFoldDB" id="A0A7I8VVZ0"/>
<feature type="region of interest" description="Disordered" evidence="8">
    <location>
        <begin position="165"/>
        <end position="186"/>
    </location>
</feature>
<name>A0A7I8VVZ0_9ANNE</name>
<evidence type="ECO:0000256" key="3">
    <source>
        <dbReference type="ARBA" id="ARBA00010876"/>
    </source>
</evidence>
<dbReference type="PANTHER" id="PTHR21600:SF83">
    <property type="entry name" value="PSEUDOURIDYLATE SYNTHASE RPUSD4, MITOCHONDRIAL"/>
    <property type="match status" value="1"/>
</dbReference>
<comment type="caution">
    <text evidence="10">The sequence shown here is derived from an EMBL/GenBank/DDBJ whole genome shotgun (WGS) entry which is preliminary data.</text>
</comment>